<evidence type="ECO:0000259" key="7">
    <source>
        <dbReference type="Pfam" id="PF04321"/>
    </source>
</evidence>
<comment type="catalytic activity">
    <reaction evidence="5 6">
        <text>dTDP-beta-L-rhamnose + NADP(+) = dTDP-4-dehydro-beta-L-rhamnose + NADPH + H(+)</text>
        <dbReference type="Rhea" id="RHEA:21796"/>
        <dbReference type="ChEBI" id="CHEBI:15378"/>
        <dbReference type="ChEBI" id="CHEBI:57510"/>
        <dbReference type="ChEBI" id="CHEBI:57783"/>
        <dbReference type="ChEBI" id="CHEBI:58349"/>
        <dbReference type="ChEBI" id="CHEBI:62830"/>
        <dbReference type="EC" id="1.1.1.133"/>
    </reaction>
</comment>
<dbReference type="Gene3D" id="3.90.25.10">
    <property type="entry name" value="UDP-galactose 4-epimerase, domain 1"/>
    <property type="match status" value="1"/>
</dbReference>
<comment type="cofactor">
    <cofactor evidence="6">
        <name>Mg(2+)</name>
        <dbReference type="ChEBI" id="CHEBI:18420"/>
    </cofactor>
    <text evidence="6">Binds 1 Mg(2+) ion per monomer.</text>
</comment>
<comment type="caution">
    <text evidence="8">The sequence shown here is derived from an EMBL/GenBank/DDBJ whole genome shotgun (WGS) entry which is preliminary data.</text>
</comment>
<name>A0ABT0YJW9_9BURK</name>
<dbReference type="NCBIfam" id="TIGR01214">
    <property type="entry name" value="rmlD"/>
    <property type="match status" value="1"/>
</dbReference>
<evidence type="ECO:0000256" key="5">
    <source>
        <dbReference type="ARBA" id="ARBA00048200"/>
    </source>
</evidence>
<dbReference type="EMBL" id="JAMKFE010000003">
    <property type="protein sequence ID" value="MCM5679026.1"/>
    <property type="molecule type" value="Genomic_DNA"/>
</dbReference>
<feature type="domain" description="RmlD-like substrate binding" evidence="7">
    <location>
        <begin position="1"/>
        <end position="291"/>
    </location>
</feature>
<dbReference type="InterPro" id="IPR036291">
    <property type="entry name" value="NAD(P)-bd_dom_sf"/>
</dbReference>
<evidence type="ECO:0000256" key="3">
    <source>
        <dbReference type="ARBA" id="ARBA00012929"/>
    </source>
</evidence>
<reference evidence="8" key="1">
    <citation type="submission" date="2022-05" db="EMBL/GenBank/DDBJ databases">
        <title>Schlegelella sp. nov., isolated from mangrove soil.</title>
        <authorList>
            <person name="Liu Y."/>
            <person name="Ge X."/>
            <person name="Liu W."/>
        </authorList>
    </citation>
    <scope>NUCLEOTIDE SEQUENCE</scope>
    <source>
        <strain evidence="8">S2-27</strain>
    </source>
</reference>
<dbReference type="Gene3D" id="3.40.50.720">
    <property type="entry name" value="NAD(P)-binding Rossmann-like Domain"/>
    <property type="match status" value="1"/>
</dbReference>
<evidence type="ECO:0000256" key="2">
    <source>
        <dbReference type="ARBA" id="ARBA00010944"/>
    </source>
</evidence>
<dbReference type="PANTHER" id="PTHR10491:SF4">
    <property type="entry name" value="METHIONINE ADENOSYLTRANSFERASE 2 SUBUNIT BETA"/>
    <property type="match status" value="1"/>
</dbReference>
<keyword evidence="6" id="KW-0521">NADP</keyword>
<evidence type="ECO:0000256" key="6">
    <source>
        <dbReference type="RuleBase" id="RU364082"/>
    </source>
</evidence>
<dbReference type="EC" id="1.1.1.133" evidence="3 6"/>
<dbReference type="PANTHER" id="PTHR10491">
    <property type="entry name" value="DTDP-4-DEHYDRORHAMNOSE REDUCTASE"/>
    <property type="match status" value="1"/>
</dbReference>
<protein>
    <recommendedName>
        <fullName evidence="4 6">dTDP-4-dehydrorhamnose reductase</fullName>
        <ecNumber evidence="3 6">1.1.1.133</ecNumber>
    </recommendedName>
</protein>
<comment type="function">
    <text evidence="6">Catalyzes the reduction of dTDP-6-deoxy-L-lyxo-4-hexulose to yield dTDP-L-rhamnose.</text>
</comment>
<proteinExistence type="inferred from homology"/>
<accession>A0ABT0YJW9</accession>
<dbReference type="GO" id="GO:0008831">
    <property type="term" value="F:dTDP-4-dehydrorhamnose reductase activity"/>
    <property type="evidence" value="ECO:0007669"/>
    <property type="project" value="UniProtKB-EC"/>
</dbReference>
<evidence type="ECO:0000313" key="9">
    <source>
        <dbReference type="Proteomes" id="UP001165541"/>
    </source>
</evidence>
<dbReference type="InterPro" id="IPR029903">
    <property type="entry name" value="RmlD-like-bd"/>
</dbReference>
<dbReference type="Pfam" id="PF04321">
    <property type="entry name" value="RmlD_sub_bind"/>
    <property type="match status" value="1"/>
</dbReference>
<comment type="similarity">
    <text evidence="2 6">Belongs to the dTDP-4-dehydrorhamnose reductase family.</text>
</comment>
<evidence type="ECO:0000313" key="8">
    <source>
        <dbReference type="EMBL" id="MCM5679026.1"/>
    </source>
</evidence>
<organism evidence="8 9">
    <name type="scientific">Caldimonas mangrovi</name>
    <dbReference type="NCBI Taxonomy" id="2944811"/>
    <lineage>
        <taxon>Bacteria</taxon>
        <taxon>Pseudomonadati</taxon>
        <taxon>Pseudomonadota</taxon>
        <taxon>Betaproteobacteria</taxon>
        <taxon>Burkholderiales</taxon>
        <taxon>Sphaerotilaceae</taxon>
        <taxon>Caldimonas</taxon>
    </lineage>
</organism>
<gene>
    <name evidence="8" type="primary">rfbD</name>
    <name evidence="8" type="ORF">M8A51_05710</name>
</gene>
<comment type="pathway">
    <text evidence="1 6">Carbohydrate biosynthesis; dTDP-L-rhamnose biosynthesis.</text>
</comment>
<keyword evidence="9" id="KW-1185">Reference proteome</keyword>
<dbReference type="InterPro" id="IPR005913">
    <property type="entry name" value="dTDP_dehydrorham_reduct"/>
</dbReference>
<sequence length="300" mass="32747">MRLLLLGGQGQVGWELQRALALLGEVVAPTRAEADLTRPDSLRRWVQAVQPQVIVNAAGHTAVDRAETERELAWQCNAEAAGMLAEQAAARGAWLVHFSSDYVFDGSGQRPWLEDDEARPLNVYGSSKLESEARVRACAGRHLILRTSWVHAARRSNFVAAVLRRAGAQESLCVVDDQIGAPTGAELVADVTAHALRVALLQPEVSGTYHLAAAGAASRFEVARHVLAWAHARGHVCQRTLDALRPMSSEHLHAPARRPLNSRLDTGKLQRCFGVALPPWQVGVERVLTELLEHQREAPP</sequence>
<keyword evidence="6 8" id="KW-0560">Oxidoreductase</keyword>
<dbReference type="CDD" id="cd05254">
    <property type="entry name" value="dTDP_HR_like_SDR_e"/>
    <property type="match status" value="1"/>
</dbReference>
<dbReference type="Proteomes" id="UP001165541">
    <property type="component" value="Unassembled WGS sequence"/>
</dbReference>
<evidence type="ECO:0000256" key="1">
    <source>
        <dbReference type="ARBA" id="ARBA00004781"/>
    </source>
</evidence>
<evidence type="ECO:0000256" key="4">
    <source>
        <dbReference type="ARBA" id="ARBA00017099"/>
    </source>
</evidence>
<dbReference type="SUPFAM" id="SSF51735">
    <property type="entry name" value="NAD(P)-binding Rossmann-fold domains"/>
    <property type="match status" value="1"/>
</dbReference>
<dbReference type="RefSeq" id="WP_251777215.1">
    <property type="nucleotide sequence ID" value="NZ_JAMKFE010000003.1"/>
</dbReference>
<dbReference type="NCBIfam" id="NF007440">
    <property type="entry name" value="PRK09987.1"/>
    <property type="match status" value="1"/>
</dbReference>